<accession>A0A6I4VPY7</accession>
<evidence type="ECO:0000256" key="1">
    <source>
        <dbReference type="SAM" id="Phobius"/>
    </source>
</evidence>
<sequence>MERKFPLLCRVHVHEAAHSQSNYHFQQYQFEVDGTEYWSPWRWALGFFLLVSVLSPIVETNSYLIWLQSNK</sequence>
<evidence type="ECO:0000313" key="2">
    <source>
        <dbReference type="EMBL" id="MXQ53639.1"/>
    </source>
</evidence>
<dbReference type="RefSeq" id="WP_160800994.1">
    <property type="nucleotide sequence ID" value="NZ_WUUL01000004.1"/>
</dbReference>
<dbReference type="EMBL" id="WUUL01000004">
    <property type="protein sequence ID" value="MXQ53639.1"/>
    <property type="molecule type" value="Genomic_DNA"/>
</dbReference>
<feature type="transmembrane region" description="Helical" evidence="1">
    <location>
        <begin position="43"/>
        <end position="66"/>
    </location>
</feature>
<keyword evidence="1" id="KW-0812">Transmembrane</keyword>
<keyword evidence="1" id="KW-0472">Membrane</keyword>
<dbReference type="AlphaFoldDB" id="A0A6I4VPY7"/>
<dbReference type="Proteomes" id="UP000430692">
    <property type="component" value="Unassembled WGS sequence"/>
</dbReference>
<gene>
    <name evidence="2" type="ORF">GSM42_07825</name>
</gene>
<comment type="caution">
    <text evidence="2">The sequence shown here is derived from an EMBL/GenBank/DDBJ whole genome shotgun (WGS) entry which is preliminary data.</text>
</comment>
<evidence type="ECO:0000313" key="3">
    <source>
        <dbReference type="Proteomes" id="UP000430692"/>
    </source>
</evidence>
<reference evidence="2 3" key="1">
    <citation type="submission" date="2019-12" db="EMBL/GenBank/DDBJ databases">
        <title>Whole-genome analyses of novel actinobacteria.</title>
        <authorList>
            <person name="Sahin N."/>
            <person name="Saygin H."/>
        </authorList>
    </citation>
    <scope>NUCLEOTIDE SEQUENCE [LARGE SCALE GENOMIC DNA]</scope>
    <source>
        <strain evidence="2 3">KC615</strain>
    </source>
</reference>
<organism evidence="2 3">
    <name type="scientific">Shimazuella alba</name>
    <dbReference type="NCBI Taxonomy" id="2690964"/>
    <lineage>
        <taxon>Bacteria</taxon>
        <taxon>Bacillati</taxon>
        <taxon>Bacillota</taxon>
        <taxon>Bacilli</taxon>
        <taxon>Bacillales</taxon>
        <taxon>Thermoactinomycetaceae</taxon>
        <taxon>Shimazuella</taxon>
    </lineage>
</organism>
<keyword evidence="1" id="KW-1133">Transmembrane helix</keyword>
<protein>
    <submittedName>
        <fullName evidence="2">Uncharacterized protein</fullName>
    </submittedName>
</protein>
<name>A0A6I4VPY7_9BACL</name>
<keyword evidence="3" id="KW-1185">Reference proteome</keyword>
<proteinExistence type="predicted"/>